<dbReference type="HOGENOM" id="CLU_085055_0_1_6"/>
<proteinExistence type="predicted"/>
<dbReference type="SUPFAM" id="SSF159941">
    <property type="entry name" value="MM3350-like"/>
    <property type="match status" value="1"/>
</dbReference>
<dbReference type="InterPro" id="IPR024047">
    <property type="entry name" value="MM3350-like_sf"/>
</dbReference>
<dbReference type="InterPro" id="IPR012912">
    <property type="entry name" value="Plasmid_pRiA4b_Orf3-like"/>
</dbReference>
<organism evidence="2 3">
    <name type="scientific">Methylobacter tundripaludum (strain ATCC BAA-1195 / DSM 17260 / SV96)</name>
    <dbReference type="NCBI Taxonomy" id="697282"/>
    <lineage>
        <taxon>Bacteria</taxon>
        <taxon>Pseudomonadati</taxon>
        <taxon>Pseudomonadota</taxon>
        <taxon>Gammaproteobacteria</taxon>
        <taxon>Methylococcales</taxon>
        <taxon>Methylococcaceae</taxon>
        <taxon>Methylobacter</taxon>
    </lineage>
</organism>
<dbReference type="Pfam" id="PF07929">
    <property type="entry name" value="PRiA4_ORF3"/>
    <property type="match status" value="1"/>
</dbReference>
<accession>G3IY65</accession>
<dbReference type="OrthoDB" id="9816539at2"/>
<dbReference type="PANTHER" id="PTHR41878">
    <property type="entry name" value="LEXA REPRESSOR-RELATED"/>
    <property type="match status" value="1"/>
</dbReference>
<feature type="domain" description="Plasmid pRiA4b Orf3-like" evidence="1">
    <location>
        <begin position="6"/>
        <end position="185"/>
    </location>
</feature>
<dbReference type="PANTHER" id="PTHR41878:SF1">
    <property type="entry name" value="TNPR PROTEIN"/>
    <property type="match status" value="1"/>
</dbReference>
<dbReference type="Gene3D" id="3.10.290.30">
    <property type="entry name" value="MM3350-like"/>
    <property type="match status" value="1"/>
</dbReference>
<sequence length="204" mass="23742">MSSKLIYQFRVTLLDIEPPIWRRVQVLSEYSFWDLHVAIQDSMGWLDYHLHEFRLKKPRGRKVIEIGLPDTEGERTVLPGWNVPISEYFTEPGVRAEYNYDFGDGWCHEVLLEGVLIKDASANYPVCIAGERACPPEDCGGTPGYEQLLKVLKSPGTEKYKDMTSWLKGHAKNYFPYKPEHFDPKKVEFWNPAKRLRMAFGERE</sequence>
<evidence type="ECO:0000313" key="3">
    <source>
        <dbReference type="Proteomes" id="UP000004664"/>
    </source>
</evidence>
<dbReference type="RefSeq" id="WP_006892225.1">
    <property type="nucleotide sequence ID" value="NZ_JH109153.1"/>
</dbReference>
<protein>
    <submittedName>
        <fullName evidence="2">Plasmid pRiA4b ORF-3 family protein</fullName>
    </submittedName>
</protein>
<gene>
    <name evidence="2" type="ORF">Mettu_3111</name>
</gene>
<keyword evidence="3" id="KW-1185">Reference proteome</keyword>
<dbReference type="EMBL" id="JH109153">
    <property type="protein sequence ID" value="EGW19987.1"/>
    <property type="molecule type" value="Genomic_DNA"/>
</dbReference>
<dbReference type="Proteomes" id="UP000004664">
    <property type="component" value="Unassembled WGS sequence"/>
</dbReference>
<evidence type="ECO:0000313" key="2">
    <source>
        <dbReference type="EMBL" id="EGW19987.1"/>
    </source>
</evidence>
<reference evidence="2 3" key="1">
    <citation type="submission" date="2011-06" db="EMBL/GenBank/DDBJ databases">
        <title>Genomic sequence of Methylobacter tundripaludum SV96.</title>
        <authorList>
            <consortium name="US DOE Joint Genome Institute"/>
            <person name="Lucas S."/>
            <person name="Han J."/>
            <person name="Lapidus A."/>
            <person name="Cheng J.-F."/>
            <person name="Goodwin L."/>
            <person name="Pitluck S."/>
            <person name="Held B."/>
            <person name="Detter J.C."/>
            <person name="Han C."/>
            <person name="Tapia R."/>
            <person name="Land M."/>
            <person name="Hauser L."/>
            <person name="Kyrpides N."/>
            <person name="Ivanova N."/>
            <person name="Ovchinnikova G."/>
            <person name="Pagani I."/>
            <person name="Klotz M.G."/>
            <person name="Dispirito A.A."/>
            <person name="Murrell J.C."/>
            <person name="Dunfield P."/>
            <person name="Kalyuzhnaya M.G."/>
            <person name="Svenning M."/>
            <person name="Trotsenko Y.A."/>
            <person name="Stein L.Y."/>
            <person name="Woyke T."/>
        </authorList>
    </citation>
    <scope>NUCLEOTIDE SEQUENCE [LARGE SCALE GENOMIC DNA]</scope>
    <source>
        <strain evidence="3">ATCC BAA-1195 / DSM 17260 / SV96</strain>
    </source>
</reference>
<name>G3IY65_METTV</name>
<dbReference type="eggNOG" id="COG4974">
    <property type="taxonomic scope" value="Bacteria"/>
</dbReference>
<dbReference type="STRING" id="697282.Mettu_3111"/>
<dbReference type="AlphaFoldDB" id="G3IY65"/>
<evidence type="ECO:0000259" key="1">
    <source>
        <dbReference type="Pfam" id="PF07929"/>
    </source>
</evidence>